<organism evidence="2 3">
    <name type="scientific">Croceimicrobium hydrocarbonivorans</name>
    <dbReference type="NCBI Taxonomy" id="2761580"/>
    <lineage>
        <taxon>Bacteria</taxon>
        <taxon>Pseudomonadati</taxon>
        <taxon>Bacteroidota</taxon>
        <taxon>Flavobacteriia</taxon>
        <taxon>Flavobacteriales</taxon>
        <taxon>Owenweeksiaceae</taxon>
        <taxon>Croceimicrobium</taxon>
    </lineage>
</organism>
<gene>
    <name evidence="2" type="ORF">H4K34_13505</name>
</gene>
<feature type="chain" id="PRO_5028926327" description="Lipoprotein" evidence="1">
    <location>
        <begin position="20"/>
        <end position="323"/>
    </location>
</feature>
<name>A0A7H0VCE0_9FLAO</name>
<keyword evidence="1" id="KW-0732">Signal</keyword>
<dbReference type="EMBL" id="CP060139">
    <property type="protein sequence ID" value="QNR23388.1"/>
    <property type="molecule type" value="Genomic_DNA"/>
</dbReference>
<evidence type="ECO:0008006" key="4">
    <source>
        <dbReference type="Google" id="ProtNLM"/>
    </source>
</evidence>
<keyword evidence="3" id="KW-1185">Reference proteome</keyword>
<dbReference type="AlphaFoldDB" id="A0A7H0VCE0"/>
<evidence type="ECO:0000256" key="1">
    <source>
        <dbReference type="SAM" id="SignalP"/>
    </source>
</evidence>
<proteinExistence type="predicted"/>
<feature type="signal peptide" evidence="1">
    <location>
        <begin position="1"/>
        <end position="19"/>
    </location>
</feature>
<dbReference type="PROSITE" id="PS51257">
    <property type="entry name" value="PROKAR_LIPOPROTEIN"/>
    <property type="match status" value="1"/>
</dbReference>
<reference evidence="2 3" key="1">
    <citation type="submission" date="2020-08" db="EMBL/GenBank/DDBJ databases">
        <title>Croceimicrobium hydrocarbonivorans gen. nov., sp. nov., a novel marine bacterium isolated from a bacterial consortium that degrades polyethylene terephthalate.</title>
        <authorList>
            <person name="Liu R."/>
        </authorList>
    </citation>
    <scope>NUCLEOTIDE SEQUENCE [LARGE SCALE GENOMIC DNA]</scope>
    <source>
        <strain evidence="2 3">A20-9</strain>
    </source>
</reference>
<dbReference type="Proteomes" id="UP000516305">
    <property type="component" value="Chromosome"/>
</dbReference>
<evidence type="ECO:0000313" key="2">
    <source>
        <dbReference type="EMBL" id="QNR23388.1"/>
    </source>
</evidence>
<accession>A0A7H0VCE0</accession>
<evidence type="ECO:0000313" key="3">
    <source>
        <dbReference type="Proteomes" id="UP000516305"/>
    </source>
</evidence>
<dbReference type="RefSeq" id="WP_210757918.1">
    <property type="nucleotide sequence ID" value="NZ_CP060139.1"/>
</dbReference>
<protein>
    <recommendedName>
        <fullName evidence="4">Lipoprotein</fullName>
    </recommendedName>
</protein>
<dbReference type="KEGG" id="chyd:H4K34_13505"/>
<sequence length="323" mass="38280">MRFLFSSILILLISLFAGACRNYQATLAPPTNALVSPPYPSAETILKLGESPERAIVVGMREGYQSKEVPWSELKRLAAKRNYDGLVIMDHHIIQTEETKDAGPNVLDVILLATDTSYVYEPNYKTYTYEKHQLEYLPFIYLDRMEERDYLDWIEIEVQDASGESSNFEIHFNWQGQIDSLPYLNQEDQLALLVQPWFFLEQMGEAWLEDQSQNWLNMPYRRYQGAFGLIQYSPMDYGQQYRFWIGKSHWDLQLAQNSKGRWQLQSIKHGKQWQPIIQSDFLDRTLRQEWQGPNGTAYRYRYHYKKARQIPKEWIIRPKDLQQ</sequence>